<keyword evidence="6 8" id="KW-0472">Membrane</keyword>
<evidence type="ECO:0000256" key="4">
    <source>
        <dbReference type="ARBA" id="ARBA00022692"/>
    </source>
</evidence>
<evidence type="ECO:0000256" key="5">
    <source>
        <dbReference type="ARBA" id="ARBA00023077"/>
    </source>
</evidence>
<dbReference type="InterPro" id="IPR012910">
    <property type="entry name" value="Plug_dom"/>
</dbReference>
<dbReference type="EMBL" id="CP048222">
    <property type="protein sequence ID" value="QHT72277.1"/>
    <property type="molecule type" value="Genomic_DNA"/>
</dbReference>
<dbReference type="PROSITE" id="PS52016">
    <property type="entry name" value="TONB_DEPENDENT_REC_3"/>
    <property type="match status" value="1"/>
</dbReference>
<dbReference type="Gene3D" id="2.60.40.1120">
    <property type="entry name" value="Carboxypeptidase-like, regulatory domain"/>
    <property type="match status" value="1"/>
</dbReference>
<dbReference type="Gene3D" id="2.170.130.10">
    <property type="entry name" value="TonB-dependent receptor, plug domain"/>
    <property type="match status" value="1"/>
</dbReference>
<dbReference type="InterPro" id="IPR023997">
    <property type="entry name" value="TonB-dep_OMP_SusC/RagA_CS"/>
</dbReference>
<dbReference type="Pfam" id="PF00593">
    <property type="entry name" value="TonB_dep_Rec_b-barrel"/>
    <property type="match status" value="1"/>
</dbReference>
<evidence type="ECO:0000256" key="3">
    <source>
        <dbReference type="ARBA" id="ARBA00022452"/>
    </source>
</evidence>
<evidence type="ECO:0000313" key="13">
    <source>
        <dbReference type="Proteomes" id="UP000480178"/>
    </source>
</evidence>
<evidence type="ECO:0000256" key="9">
    <source>
        <dbReference type="RuleBase" id="RU003357"/>
    </source>
</evidence>
<protein>
    <submittedName>
        <fullName evidence="12">TonB-dependent receptor</fullName>
    </submittedName>
</protein>
<dbReference type="InterPro" id="IPR039426">
    <property type="entry name" value="TonB-dep_rcpt-like"/>
</dbReference>
<evidence type="ECO:0000256" key="8">
    <source>
        <dbReference type="PROSITE-ProRule" id="PRU01360"/>
    </source>
</evidence>
<keyword evidence="5 9" id="KW-0798">TonB box</keyword>
<dbReference type="InterPro" id="IPR037066">
    <property type="entry name" value="Plug_dom_sf"/>
</dbReference>
<evidence type="ECO:0000256" key="1">
    <source>
        <dbReference type="ARBA" id="ARBA00004571"/>
    </source>
</evidence>
<dbReference type="NCBIfam" id="TIGR04056">
    <property type="entry name" value="OMP_RagA_SusC"/>
    <property type="match status" value="1"/>
</dbReference>
<dbReference type="Pfam" id="PF13715">
    <property type="entry name" value="CarbopepD_reg_2"/>
    <property type="match status" value="1"/>
</dbReference>
<dbReference type="NCBIfam" id="TIGR04057">
    <property type="entry name" value="SusC_RagA_signa"/>
    <property type="match status" value="1"/>
</dbReference>
<keyword evidence="12" id="KW-0675">Receptor</keyword>
<dbReference type="InterPro" id="IPR008969">
    <property type="entry name" value="CarboxyPept-like_regulatory"/>
</dbReference>
<gene>
    <name evidence="12" type="ORF">GXP67_36040</name>
</gene>
<dbReference type="SUPFAM" id="SSF56935">
    <property type="entry name" value="Porins"/>
    <property type="match status" value="1"/>
</dbReference>
<keyword evidence="13" id="KW-1185">Reference proteome</keyword>
<dbReference type="FunFam" id="2.60.40.1120:FF:000003">
    <property type="entry name" value="Outer membrane protein Omp121"/>
    <property type="match status" value="1"/>
</dbReference>
<dbReference type="InterPro" id="IPR018247">
    <property type="entry name" value="EF_Hand_1_Ca_BS"/>
</dbReference>
<accession>A0A6C0GWI5</accession>
<dbReference type="InterPro" id="IPR000531">
    <property type="entry name" value="Beta-barrel_TonB"/>
</dbReference>
<evidence type="ECO:0000256" key="2">
    <source>
        <dbReference type="ARBA" id="ARBA00022448"/>
    </source>
</evidence>
<keyword evidence="2 8" id="KW-0813">Transport</keyword>
<dbReference type="InterPro" id="IPR023996">
    <property type="entry name" value="TonB-dep_OMP_SusC/RagA"/>
</dbReference>
<feature type="domain" description="TonB-dependent receptor-like beta-barrel" evidence="10">
    <location>
        <begin position="366"/>
        <end position="817"/>
    </location>
</feature>
<dbReference type="FunFam" id="2.170.130.10:FF:000008">
    <property type="entry name" value="SusC/RagA family TonB-linked outer membrane protein"/>
    <property type="match status" value="1"/>
</dbReference>
<dbReference type="GO" id="GO:0009279">
    <property type="term" value="C:cell outer membrane"/>
    <property type="evidence" value="ECO:0007669"/>
    <property type="project" value="UniProtKB-SubCell"/>
</dbReference>
<keyword evidence="3 8" id="KW-1134">Transmembrane beta strand</keyword>
<evidence type="ECO:0000259" key="10">
    <source>
        <dbReference type="Pfam" id="PF00593"/>
    </source>
</evidence>
<dbReference type="PROSITE" id="PS00018">
    <property type="entry name" value="EF_HAND_1"/>
    <property type="match status" value="1"/>
</dbReference>
<feature type="domain" description="TonB-dependent receptor plug" evidence="11">
    <location>
        <begin position="99"/>
        <end position="205"/>
    </location>
</feature>
<evidence type="ECO:0000259" key="11">
    <source>
        <dbReference type="Pfam" id="PF07715"/>
    </source>
</evidence>
<dbReference type="AlphaFoldDB" id="A0A6C0GWI5"/>
<dbReference type="Proteomes" id="UP000480178">
    <property type="component" value="Chromosome"/>
</dbReference>
<evidence type="ECO:0000313" key="12">
    <source>
        <dbReference type="EMBL" id="QHT72277.1"/>
    </source>
</evidence>
<comment type="similarity">
    <text evidence="8 9">Belongs to the TonB-dependent receptor family.</text>
</comment>
<proteinExistence type="inferred from homology"/>
<dbReference type="Pfam" id="PF07715">
    <property type="entry name" value="Plug"/>
    <property type="match status" value="1"/>
</dbReference>
<keyword evidence="4 8" id="KW-0812">Transmembrane</keyword>
<dbReference type="SUPFAM" id="SSF49464">
    <property type="entry name" value="Carboxypeptidase regulatory domain-like"/>
    <property type="match status" value="1"/>
</dbReference>
<dbReference type="KEGG" id="rhoz:GXP67_36040"/>
<dbReference type="InterPro" id="IPR036942">
    <property type="entry name" value="Beta-barrel_TonB_sf"/>
</dbReference>
<comment type="subcellular location">
    <subcellularLocation>
        <location evidence="1 8">Cell outer membrane</location>
        <topology evidence="1 8">Multi-pass membrane protein</topology>
    </subcellularLocation>
</comment>
<organism evidence="12 13">
    <name type="scientific">Rhodocytophaga rosea</name>
    <dbReference type="NCBI Taxonomy" id="2704465"/>
    <lineage>
        <taxon>Bacteria</taxon>
        <taxon>Pseudomonadati</taxon>
        <taxon>Bacteroidota</taxon>
        <taxon>Cytophagia</taxon>
        <taxon>Cytophagales</taxon>
        <taxon>Rhodocytophagaceae</taxon>
        <taxon>Rhodocytophaga</taxon>
    </lineage>
</organism>
<keyword evidence="7 8" id="KW-0998">Cell outer membrane</keyword>
<dbReference type="Gene3D" id="2.40.170.20">
    <property type="entry name" value="TonB-dependent receptor, beta-barrel domain"/>
    <property type="match status" value="1"/>
</dbReference>
<evidence type="ECO:0000256" key="7">
    <source>
        <dbReference type="ARBA" id="ARBA00023237"/>
    </source>
</evidence>
<reference evidence="12 13" key="1">
    <citation type="submission" date="2020-01" db="EMBL/GenBank/DDBJ databases">
        <authorList>
            <person name="Kim M.K."/>
        </authorList>
    </citation>
    <scope>NUCLEOTIDE SEQUENCE [LARGE SCALE GENOMIC DNA]</scope>
    <source>
        <strain evidence="12 13">172606-1</strain>
    </source>
</reference>
<sequence length="988" mass="106787">MSNHAAVLGISGKVTDDQGQNLPGVNVVIKGTSQGTTTDVDGKYSLNAPDGNGTLVFSYIGFTTEEVPINNRATIDVSLMPDIQSLSEVVVVGYGTQRKTDVTGSLASISVKEFEAQPVTRVDQILQGRATGVQVTNASGAPGGGVRIRVRGANSIFGDNNPLYVVDGYVGADFTTINPNDIESIQVLKDASSTAIYGSRGANGVVIITTKRGAKGGIKVNYNRQVSTSNVIGLYNTLSAGDFAQVVNERAAATGTSQVFTQNQVDEFRRTGGTDWQDEIFRTALGQEHQLGVSGGNEKTTFLISGNYLNQEGIIQNTDYQRYSIRSNIASQVSEKFSLRLNVTGSRLINHNTGILTGTSNPVVQALAWSPTTPVKDATGGYTMNDPLGSVGTNPVALINDRQIDQERSLGNIVGGARYEFIKGLALDVQLAVNYLNQQDKTFNGNFVSRNNPSAYRASTEQITLQSTNALSYKRTFNEVHTIDAVGVFETQQFTSNSFNATGNTLKDASLGYYNIGLAGSYAIGSGYSKWTLLSYLGRVNYSFKDKYLISGTLRRDGSSKFQKSNRYSVFPSIAVGWRVSEEPFLKNLNVFNNFKIRGSWGLTGSQAINSYATQSTYNTSPLVAFNNTGASSGIMLGNPGNPKLKWETTEQFNIGAEMEFLKGRITLEGDYFVKNTTDLLLNQPLPGYVGGGNIAQNLGEIQNKGWEFSLGATVLEVGDFNWTSAFNISNVKNTVVSIGGIADKLFTNTNVGAGMSTQSEYVYAPGQALGAYWGLKYLGTWKPGQADEASRYGEKTGDSRYQDLNDDGAINTQDFQIIGSGIPRTSAGWNNTFTYKGLTLNIFFQGIFGVDKLNYTRAAAIAGSADARQPILEDIKNRYIPGVNETSDIPAFSITNRVYTQSTRFMEKGDFVRLKNISLSYNLPSSWIRNVGTIRVFVSGTNLITITKYKGIDPESSSVNGSDTALGIDYGAYPNSKIYTAGLNLTF</sequence>
<name>A0A6C0GWI5_9BACT</name>
<evidence type="ECO:0000256" key="6">
    <source>
        <dbReference type="ARBA" id="ARBA00023136"/>
    </source>
</evidence>